<dbReference type="PROSITE" id="PS50011">
    <property type="entry name" value="PROTEIN_KINASE_DOM"/>
    <property type="match status" value="1"/>
</dbReference>
<feature type="domain" description="Protein kinase" evidence="1">
    <location>
        <begin position="52"/>
        <end position="349"/>
    </location>
</feature>
<dbReference type="CDD" id="cd00180">
    <property type="entry name" value="PKc"/>
    <property type="match status" value="1"/>
</dbReference>
<dbReference type="InterPro" id="IPR000719">
    <property type="entry name" value="Prot_kinase_dom"/>
</dbReference>
<evidence type="ECO:0000259" key="1">
    <source>
        <dbReference type="PROSITE" id="PS50011"/>
    </source>
</evidence>
<dbReference type="PANTHER" id="PTHR24361">
    <property type="entry name" value="MITOGEN-ACTIVATED KINASE KINASE KINASE"/>
    <property type="match status" value="1"/>
</dbReference>
<dbReference type="Gene3D" id="3.30.200.20">
    <property type="entry name" value="Phosphorylase Kinase, domain 1"/>
    <property type="match status" value="1"/>
</dbReference>
<evidence type="ECO:0000313" key="2">
    <source>
        <dbReference type="EMBL" id="KAL1635325.1"/>
    </source>
</evidence>
<accession>A0ABR3T729</accession>
<dbReference type="Pfam" id="PF00069">
    <property type="entry name" value="Pkinase"/>
    <property type="match status" value="1"/>
</dbReference>
<name>A0ABR3T729_9PEZI</name>
<dbReference type="SMART" id="SM00220">
    <property type="entry name" value="S_TKc"/>
    <property type="match status" value="1"/>
</dbReference>
<dbReference type="Gene3D" id="1.10.510.10">
    <property type="entry name" value="Transferase(Phosphotransferase) domain 1"/>
    <property type="match status" value="1"/>
</dbReference>
<protein>
    <recommendedName>
        <fullName evidence="1">Protein kinase domain-containing protein</fullName>
    </recommendedName>
</protein>
<comment type="caution">
    <text evidence="2">The sequence shown here is derived from an EMBL/GenBank/DDBJ whole genome shotgun (WGS) entry which is preliminary data.</text>
</comment>
<dbReference type="Proteomes" id="UP001521116">
    <property type="component" value="Unassembled WGS sequence"/>
</dbReference>
<dbReference type="InterPro" id="IPR011009">
    <property type="entry name" value="Kinase-like_dom_sf"/>
</dbReference>
<dbReference type="EMBL" id="JAJVDC020000011">
    <property type="protein sequence ID" value="KAL1635325.1"/>
    <property type="molecule type" value="Genomic_DNA"/>
</dbReference>
<dbReference type="InterPro" id="IPR053235">
    <property type="entry name" value="Ser_Thr_kinase"/>
</dbReference>
<evidence type="ECO:0000313" key="3">
    <source>
        <dbReference type="Proteomes" id="UP001521116"/>
    </source>
</evidence>
<dbReference type="SUPFAM" id="SSF56112">
    <property type="entry name" value="Protein kinase-like (PK-like)"/>
    <property type="match status" value="1"/>
</dbReference>
<sequence>MLLCEQMNEDFPEYVQIDGLHERDQWRMQSGWTHGQDHHKFGKNESNGKFEVVDALGLGQDSLGSVQEIRVKGGKINIVRKIVSLPQEQGMQRKRGIVQNEAETLKRLEHDHIVFLIGTCEEVSARGVLFYHLLMAPVGDQDLAGFLCKIPDGDVDTQRLHRAWLCAWFSCLSSALGYIQSKGIRHEDIKPSNIIHRGSRIYFTDFGSSTRFIVGETTSTLHPARITMKYAAPESQHDFYINEESSGRIQRHGSRSDVFSLGCVFTEMLTVIRGMPLANFQTFCRNARTSTGFAYCLVLEEIEEWFEEVGTDGDHRKVYEQIIKPMLSLERKERPRAYETLRLLESEEMRMILPCQCLHELQPASDAFLTV</sequence>
<gene>
    <name evidence="2" type="ORF">SLS56_001748</name>
</gene>
<organism evidence="2 3">
    <name type="scientific">Neofusicoccum ribis</name>
    <dbReference type="NCBI Taxonomy" id="45134"/>
    <lineage>
        <taxon>Eukaryota</taxon>
        <taxon>Fungi</taxon>
        <taxon>Dikarya</taxon>
        <taxon>Ascomycota</taxon>
        <taxon>Pezizomycotina</taxon>
        <taxon>Dothideomycetes</taxon>
        <taxon>Dothideomycetes incertae sedis</taxon>
        <taxon>Botryosphaeriales</taxon>
        <taxon>Botryosphaeriaceae</taxon>
        <taxon>Neofusicoccum</taxon>
    </lineage>
</organism>
<reference evidence="2 3" key="1">
    <citation type="submission" date="2024-02" db="EMBL/GenBank/DDBJ databases">
        <title>De novo assembly and annotation of 12 fungi associated with fruit tree decline syndrome in Ontario, Canada.</title>
        <authorList>
            <person name="Sulman M."/>
            <person name="Ellouze W."/>
            <person name="Ilyukhin E."/>
        </authorList>
    </citation>
    <scope>NUCLEOTIDE SEQUENCE [LARGE SCALE GENOMIC DNA]</scope>
    <source>
        <strain evidence="2 3">M1-105</strain>
    </source>
</reference>
<proteinExistence type="predicted"/>
<keyword evidence="3" id="KW-1185">Reference proteome</keyword>